<dbReference type="InterPro" id="IPR043502">
    <property type="entry name" value="DNA/RNA_pol_sf"/>
</dbReference>
<keyword evidence="2" id="KW-0548">Nucleotidyltransferase</keyword>
<keyword evidence="1" id="KW-0808">Transferase</keyword>
<keyword evidence="5" id="KW-0378">Hydrolase</keyword>
<gene>
    <name evidence="8" type="ORF">PBS001_LOCUS477</name>
</gene>
<evidence type="ECO:0000256" key="5">
    <source>
        <dbReference type="ARBA" id="ARBA00022801"/>
    </source>
</evidence>
<evidence type="ECO:0000313" key="9">
    <source>
        <dbReference type="Proteomes" id="UP001158986"/>
    </source>
</evidence>
<keyword evidence="3" id="KW-0540">Nuclease</keyword>
<organism evidence="8 9">
    <name type="scientific">Peronospora belbahrii</name>
    <dbReference type="NCBI Taxonomy" id="622444"/>
    <lineage>
        <taxon>Eukaryota</taxon>
        <taxon>Sar</taxon>
        <taxon>Stramenopiles</taxon>
        <taxon>Oomycota</taxon>
        <taxon>Peronosporomycetes</taxon>
        <taxon>Peronosporales</taxon>
        <taxon>Peronosporaceae</taxon>
        <taxon>Peronospora</taxon>
    </lineage>
</organism>
<evidence type="ECO:0000256" key="4">
    <source>
        <dbReference type="ARBA" id="ARBA00022759"/>
    </source>
</evidence>
<reference evidence="8 9" key="1">
    <citation type="submission" date="2021-11" db="EMBL/GenBank/DDBJ databases">
        <authorList>
            <person name="Islam A."/>
            <person name="Islam S."/>
            <person name="Flora M.S."/>
            <person name="Rahman M."/>
            <person name="Ziaur R.M."/>
            <person name="Epstein J.H."/>
            <person name="Hassan M."/>
            <person name="Klassen M."/>
            <person name="Woodard K."/>
            <person name="Webb A."/>
            <person name="Webby R.J."/>
            <person name="El Zowalaty M.E."/>
        </authorList>
    </citation>
    <scope>NUCLEOTIDE SEQUENCE [LARGE SCALE GENOMIC DNA]</scope>
    <source>
        <strain evidence="8">Pbs1</strain>
    </source>
</reference>
<dbReference type="PANTHER" id="PTHR34072:SF56">
    <property type="entry name" value="REVERSE TRANSCRIPTASE_RETROTRANSPOSON-DERIVED PROTEIN RNASE H-LIKE DOMAIN-CONTAINING PROTEIN"/>
    <property type="match status" value="1"/>
</dbReference>
<evidence type="ECO:0000256" key="2">
    <source>
        <dbReference type="ARBA" id="ARBA00022695"/>
    </source>
</evidence>
<dbReference type="EMBL" id="CAKLCB010000019">
    <property type="protein sequence ID" value="CAH0513674.1"/>
    <property type="molecule type" value="Genomic_DNA"/>
</dbReference>
<dbReference type="PANTHER" id="PTHR34072">
    <property type="entry name" value="ENZYMATIC POLYPROTEIN-RELATED"/>
    <property type="match status" value="1"/>
</dbReference>
<evidence type="ECO:0000313" key="8">
    <source>
        <dbReference type="EMBL" id="CAH0513674.1"/>
    </source>
</evidence>
<protein>
    <recommendedName>
        <fullName evidence="7">Reverse transcriptase RNase H-like domain-containing protein</fullName>
    </recommendedName>
</protein>
<dbReference type="Proteomes" id="UP001158986">
    <property type="component" value="Unassembled WGS sequence"/>
</dbReference>
<proteinExistence type="predicted"/>
<keyword evidence="6" id="KW-0695">RNA-directed DNA polymerase</keyword>
<name>A0ABN8CM60_9STRA</name>
<evidence type="ECO:0000256" key="1">
    <source>
        <dbReference type="ARBA" id="ARBA00022679"/>
    </source>
</evidence>
<dbReference type="InterPro" id="IPR041373">
    <property type="entry name" value="RT_RNaseH"/>
</dbReference>
<sequence>MRKEARPLSVFLKKDVEWCCNTENHEAFEAIKESLLALLQVDSEGRKRVISFESRQLKAAEKNYPVYNKELLAMKYALVQFRRHRRLISRREWLVGSPFFAEYNVEAKYKRGKQNVLSDALSSRPDFLLAHLTVVSSSVTDRIRVTYAYDEACVAIMQALGRA</sequence>
<keyword evidence="9" id="KW-1185">Reference proteome</keyword>
<dbReference type="Pfam" id="PF17917">
    <property type="entry name" value="RT_RNaseH"/>
    <property type="match status" value="1"/>
</dbReference>
<evidence type="ECO:0000259" key="7">
    <source>
        <dbReference type="Pfam" id="PF17917"/>
    </source>
</evidence>
<dbReference type="SUPFAM" id="SSF56672">
    <property type="entry name" value="DNA/RNA polymerases"/>
    <property type="match status" value="1"/>
</dbReference>
<feature type="domain" description="Reverse transcriptase RNase H-like" evidence="7">
    <location>
        <begin position="37"/>
        <end position="83"/>
    </location>
</feature>
<accession>A0ABN8CM60</accession>
<evidence type="ECO:0000256" key="6">
    <source>
        <dbReference type="ARBA" id="ARBA00022918"/>
    </source>
</evidence>
<evidence type="ECO:0000256" key="3">
    <source>
        <dbReference type="ARBA" id="ARBA00022722"/>
    </source>
</evidence>
<keyword evidence="4" id="KW-0255">Endonuclease</keyword>
<comment type="caution">
    <text evidence="8">The sequence shown here is derived from an EMBL/GenBank/DDBJ whole genome shotgun (WGS) entry which is preliminary data.</text>
</comment>